<proteinExistence type="predicted"/>
<gene>
    <name evidence="1" type="ORF">C1I98_33485</name>
</gene>
<evidence type="ECO:0000313" key="1">
    <source>
        <dbReference type="EMBL" id="PZG27291.1"/>
    </source>
</evidence>
<accession>A0A2W2EW95</accession>
<dbReference type="EMBL" id="POUA01000419">
    <property type="protein sequence ID" value="PZG27291.1"/>
    <property type="molecule type" value="Genomic_DNA"/>
</dbReference>
<dbReference type="Proteomes" id="UP000248544">
    <property type="component" value="Unassembled WGS sequence"/>
</dbReference>
<sequence>MIMRFQPRPQAARQRATSLWMPLPLWREPGGEGFEIGHLAFSTADPLVVVIGRADAPAAELPWRAFEAAAKHTVSCGRTVIQPGADGLLVRFADETLWRMLYRAHHFFTSRVASLLPGEQGQQIYDWDGALTMLLSGEHGGGCTDGTGHGR</sequence>
<name>A0A2W2EW95_9ACTN</name>
<reference evidence="1 2" key="1">
    <citation type="submission" date="2018-01" db="EMBL/GenBank/DDBJ databases">
        <title>Draft genome sequence of Sphaerisporangium sp. 7K107.</title>
        <authorList>
            <person name="Sahin N."/>
            <person name="Saygin H."/>
            <person name="Ay H."/>
        </authorList>
    </citation>
    <scope>NUCLEOTIDE SEQUENCE [LARGE SCALE GENOMIC DNA]</scope>
    <source>
        <strain evidence="1 2">7K107</strain>
    </source>
</reference>
<dbReference type="AlphaFoldDB" id="A0A2W2EW95"/>
<evidence type="ECO:0000313" key="2">
    <source>
        <dbReference type="Proteomes" id="UP000248544"/>
    </source>
</evidence>
<protein>
    <submittedName>
        <fullName evidence="1">Uncharacterized protein</fullName>
    </submittedName>
</protein>
<keyword evidence="2" id="KW-1185">Reference proteome</keyword>
<organism evidence="1 2">
    <name type="scientific">Spongiactinospora gelatinilytica</name>
    <dbReference type="NCBI Taxonomy" id="2666298"/>
    <lineage>
        <taxon>Bacteria</taxon>
        <taxon>Bacillati</taxon>
        <taxon>Actinomycetota</taxon>
        <taxon>Actinomycetes</taxon>
        <taxon>Streptosporangiales</taxon>
        <taxon>Streptosporangiaceae</taxon>
        <taxon>Spongiactinospora</taxon>
    </lineage>
</organism>
<comment type="caution">
    <text evidence="1">The sequence shown here is derived from an EMBL/GenBank/DDBJ whole genome shotgun (WGS) entry which is preliminary data.</text>
</comment>